<dbReference type="PRINTS" id="PR00756">
    <property type="entry name" value="ALADIPTASE"/>
</dbReference>
<dbReference type="Gene3D" id="1.25.50.20">
    <property type="match status" value="1"/>
</dbReference>
<dbReference type="InterPro" id="IPR034016">
    <property type="entry name" value="M1_APN-typ"/>
</dbReference>
<evidence type="ECO:0000256" key="1">
    <source>
        <dbReference type="ARBA" id="ARBA00000098"/>
    </source>
</evidence>
<organism evidence="15 16">
    <name type="scientific">Archangium lansingense</name>
    <dbReference type="NCBI Taxonomy" id="2995310"/>
    <lineage>
        <taxon>Bacteria</taxon>
        <taxon>Pseudomonadati</taxon>
        <taxon>Myxococcota</taxon>
        <taxon>Myxococcia</taxon>
        <taxon>Myxococcales</taxon>
        <taxon>Cystobacterineae</taxon>
        <taxon>Archangiaceae</taxon>
        <taxon>Archangium</taxon>
    </lineage>
</organism>
<dbReference type="EC" id="3.4.11.-" evidence="9"/>
<proteinExistence type="inferred from homology"/>
<evidence type="ECO:0000259" key="13">
    <source>
        <dbReference type="Pfam" id="PF11838"/>
    </source>
</evidence>
<dbReference type="CDD" id="cd09601">
    <property type="entry name" value="M1_APN-Q_like"/>
    <property type="match status" value="1"/>
</dbReference>
<dbReference type="Pfam" id="PF11838">
    <property type="entry name" value="ERAP1_C"/>
    <property type="match status" value="1"/>
</dbReference>
<evidence type="ECO:0000256" key="9">
    <source>
        <dbReference type="RuleBase" id="RU364040"/>
    </source>
</evidence>
<evidence type="ECO:0000256" key="7">
    <source>
        <dbReference type="ARBA" id="ARBA00022833"/>
    </source>
</evidence>
<comment type="catalytic activity">
    <reaction evidence="1">
        <text>Release of an N-terminal amino acid, Xaa-|-Yaa- from a peptide, amide or arylamide. Xaa is preferably Ala, but may be most amino acids including Pro (slow action). When a terminal hydrophobic residue is followed by a prolyl residue, the two may be released as an intact Xaa-Pro dipeptide.</text>
        <dbReference type="EC" id="3.4.11.2"/>
    </reaction>
</comment>
<reference evidence="15 16" key="1">
    <citation type="submission" date="2022-11" db="EMBL/GenBank/DDBJ databases">
        <title>Minimal conservation of predation-associated metabolite biosynthetic gene clusters underscores biosynthetic potential of Myxococcota including descriptions for ten novel species: Archangium lansinium sp. nov., Myxococcus landrumus sp. nov., Nannocystis bai.</title>
        <authorList>
            <person name="Ahearne A."/>
            <person name="Stevens C."/>
            <person name="Phillips K."/>
        </authorList>
    </citation>
    <scope>NUCLEOTIDE SEQUENCE [LARGE SCALE GENOMIC DNA]</scope>
    <source>
        <strain evidence="15 16">MIWBW</strain>
    </source>
</reference>
<feature type="domain" description="Peptidase M1 membrane alanine aminopeptidase" evidence="12">
    <location>
        <begin position="269"/>
        <end position="483"/>
    </location>
</feature>
<dbReference type="Pfam" id="PF17900">
    <property type="entry name" value="Peptidase_M1_N"/>
    <property type="match status" value="1"/>
</dbReference>
<evidence type="ECO:0000259" key="14">
    <source>
        <dbReference type="Pfam" id="PF17900"/>
    </source>
</evidence>
<evidence type="ECO:0000256" key="10">
    <source>
        <dbReference type="SAM" id="MobiDB-lite"/>
    </source>
</evidence>
<feature type="region of interest" description="Disordered" evidence="10">
    <location>
        <begin position="26"/>
        <end position="52"/>
    </location>
</feature>
<feature type="signal peptide" evidence="11">
    <location>
        <begin position="1"/>
        <end position="20"/>
    </location>
</feature>
<evidence type="ECO:0000256" key="3">
    <source>
        <dbReference type="ARBA" id="ARBA00022438"/>
    </source>
</evidence>
<evidence type="ECO:0000256" key="11">
    <source>
        <dbReference type="SAM" id="SignalP"/>
    </source>
</evidence>
<dbReference type="InterPro" id="IPR042097">
    <property type="entry name" value="Aminopeptidase_N-like_N_sf"/>
</dbReference>
<dbReference type="Gene3D" id="2.60.40.1730">
    <property type="entry name" value="tricorn interacting facor f3 domain"/>
    <property type="match status" value="1"/>
</dbReference>
<dbReference type="Proteomes" id="UP001207654">
    <property type="component" value="Unassembled WGS sequence"/>
</dbReference>
<dbReference type="InterPro" id="IPR024571">
    <property type="entry name" value="ERAP1-like_C_dom"/>
</dbReference>
<dbReference type="InterPro" id="IPR027268">
    <property type="entry name" value="Peptidase_M4/M1_CTD_sf"/>
</dbReference>
<comment type="caution">
    <text evidence="15">The sequence shown here is derived from an EMBL/GenBank/DDBJ whole genome shotgun (WGS) entry which is preliminary data.</text>
</comment>
<dbReference type="PANTHER" id="PTHR11533:SF174">
    <property type="entry name" value="PUROMYCIN-SENSITIVE AMINOPEPTIDASE-RELATED"/>
    <property type="match status" value="1"/>
</dbReference>
<dbReference type="Gene3D" id="2.60.40.1910">
    <property type="match status" value="1"/>
</dbReference>
<dbReference type="SUPFAM" id="SSF63737">
    <property type="entry name" value="Leukotriene A4 hydrolase N-terminal domain"/>
    <property type="match status" value="1"/>
</dbReference>
<dbReference type="InterPro" id="IPR050344">
    <property type="entry name" value="Peptidase_M1_aminopeptidases"/>
</dbReference>
<keyword evidence="11" id="KW-0732">Signal</keyword>
<evidence type="ECO:0000259" key="12">
    <source>
        <dbReference type="Pfam" id="PF01433"/>
    </source>
</evidence>
<dbReference type="InterPro" id="IPR014782">
    <property type="entry name" value="Peptidase_M1_dom"/>
</dbReference>
<evidence type="ECO:0000256" key="5">
    <source>
        <dbReference type="ARBA" id="ARBA00022723"/>
    </source>
</evidence>
<feature type="chain" id="PRO_5046394246" description="Aminopeptidase" evidence="11">
    <location>
        <begin position="21"/>
        <end position="905"/>
    </location>
</feature>
<protein>
    <recommendedName>
        <fullName evidence="9">Aminopeptidase</fullName>
        <ecNumber evidence="9">3.4.11.-</ecNumber>
    </recommendedName>
</protein>
<feature type="domain" description="ERAP1-like C-terminal" evidence="13">
    <location>
        <begin position="571"/>
        <end position="884"/>
    </location>
</feature>
<evidence type="ECO:0000313" key="15">
    <source>
        <dbReference type="EMBL" id="MCY1081485.1"/>
    </source>
</evidence>
<comment type="similarity">
    <text evidence="2 9">Belongs to the peptidase M1 family.</text>
</comment>
<keyword evidence="4 9" id="KW-0645">Protease</keyword>
<accession>A0ABT4AIJ7</accession>
<feature type="compositionally biased region" description="Pro residues" evidence="10">
    <location>
        <begin position="32"/>
        <end position="46"/>
    </location>
</feature>
<dbReference type="SUPFAM" id="SSF55486">
    <property type="entry name" value="Metalloproteases ('zincins'), catalytic domain"/>
    <property type="match status" value="1"/>
</dbReference>
<dbReference type="RefSeq" id="WP_267540081.1">
    <property type="nucleotide sequence ID" value="NZ_JAPNKA010000001.1"/>
</dbReference>
<keyword evidence="8 9" id="KW-0482">Metalloprotease</keyword>
<evidence type="ECO:0000256" key="2">
    <source>
        <dbReference type="ARBA" id="ARBA00010136"/>
    </source>
</evidence>
<keyword evidence="5 9" id="KW-0479">Metal-binding</keyword>
<evidence type="ECO:0000313" key="16">
    <source>
        <dbReference type="Proteomes" id="UP001207654"/>
    </source>
</evidence>
<gene>
    <name evidence="15" type="ORF">OV287_44235</name>
</gene>
<evidence type="ECO:0000256" key="6">
    <source>
        <dbReference type="ARBA" id="ARBA00022801"/>
    </source>
</evidence>
<dbReference type="Gene3D" id="1.10.390.10">
    <property type="entry name" value="Neutral Protease Domain 2"/>
    <property type="match status" value="1"/>
</dbReference>
<keyword evidence="3 9" id="KW-0031">Aminopeptidase</keyword>
<evidence type="ECO:0000256" key="8">
    <source>
        <dbReference type="ARBA" id="ARBA00023049"/>
    </source>
</evidence>
<dbReference type="GO" id="GO:0004177">
    <property type="term" value="F:aminopeptidase activity"/>
    <property type="evidence" value="ECO:0007669"/>
    <property type="project" value="UniProtKB-KW"/>
</dbReference>
<feature type="domain" description="Aminopeptidase N-like N-terminal" evidence="14">
    <location>
        <begin position="55"/>
        <end position="230"/>
    </location>
</feature>
<comment type="cofactor">
    <cofactor evidence="9">
        <name>Zn(2+)</name>
        <dbReference type="ChEBI" id="CHEBI:29105"/>
    </cofactor>
    <text evidence="9">Binds 1 zinc ion per subunit.</text>
</comment>
<dbReference type="PANTHER" id="PTHR11533">
    <property type="entry name" value="PROTEASE M1 ZINC METALLOPROTEASE"/>
    <property type="match status" value="1"/>
</dbReference>
<dbReference type="InterPro" id="IPR001930">
    <property type="entry name" value="Peptidase_M1"/>
</dbReference>
<name>A0ABT4AIJ7_9BACT</name>
<evidence type="ECO:0000256" key="4">
    <source>
        <dbReference type="ARBA" id="ARBA00022670"/>
    </source>
</evidence>
<dbReference type="InterPro" id="IPR045357">
    <property type="entry name" value="Aminopeptidase_N-like_N"/>
</dbReference>
<keyword evidence="16" id="KW-1185">Reference proteome</keyword>
<dbReference type="EMBL" id="JAPNKA010000001">
    <property type="protein sequence ID" value="MCY1081485.1"/>
    <property type="molecule type" value="Genomic_DNA"/>
</dbReference>
<keyword evidence="6 9" id="KW-0378">Hydrolase</keyword>
<dbReference type="PROSITE" id="PS51257">
    <property type="entry name" value="PROKAR_LIPOPROTEIN"/>
    <property type="match status" value="1"/>
</dbReference>
<dbReference type="Pfam" id="PF01433">
    <property type="entry name" value="Peptidase_M1"/>
    <property type="match status" value="1"/>
</dbReference>
<sequence length="905" mass="99058">MIVRLRHTPWALLALTLACAAPQQGTALTTPATPPPAPAAETPRPPTFRLGTQVKPTGYKVELSVNPKQEAFEGVVEIALTVSEATRQVWLHGNGLKVKEATLTAGGASQPARVVTESNSLLGFLLERPVGPGTATLRVAYQGLAPAKETVGLFRQKDGDNWYALTQFQPDDARRAMPCFDEPGFKVPWQLTLRVPRDQRAFSNTPVDSEETGPDGWKTVRFRPTPPLPSEVVAFAVGPFETVDAAPAGQKNTPVRIVVPKGRTAEAAYAAQATPPLLGLLEDYFGIPYPYEKLDVLTIPQPVLFGAMENPGLITFQMPLLLARPEQDTLARQRDFAQVQAHELAHQWFGNLVTLAWWDDTWLNESFADWLALKVTGQWQPSWNMEAARVREQANAMTADRLVTTRRILQPVESEGDILTAFDGAITYDKGNAVLAMFESWVGPERFREGVRAHMRKHAHGNATAADFFQALSEASGTDMTASLSTFLVQPGVPLVTMGLLCEAGAPPKLTLAQRRFLPVGSKGAGTAEQTWHVPVCVRYGTGKQEARACTLLTEKTGELVLKGATGCPEWVAPNADARGYYQVKLEGDLLGRLTRGGGKQLTLPERMGLLGDAQALMASNELPVDEALGVVTRLLPSDDRDLLTRALGMVGSVRREFIPEALRPKYAAFVRHTFGDKARALGLQPRPGEDEATRLLRPSVVRVVALLGEEPSLLAGARELTRKWLEDRRAVSPEMVEVVLQLAAVKGDAALHQRLLAEARKTTEPAERGKLFGALGSFRDPALARATTALMLSEDFSTLEVTSGLVNAMLSAESTREHFYTYVTEHFDAIMARMPHEIGGHMPWLGGAFCDAEHRQHVETFFKERAARYPGGPKFLEKALENVDLCIAQRESLQPGLVRFLSRQ</sequence>
<keyword evidence="7 9" id="KW-0862">Zinc</keyword>